<keyword evidence="6 9" id="KW-0812">Transmembrane</keyword>
<evidence type="ECO:0000256" key="7">
    <source>
        <dbReference type="ARBA" id="ARBA00022989"/>
    </source>
</evidence>
<sequence>MSEQISKTKPIVLSQKDKTRSFMTWYMGCEVSNSYERMQSVAFCASMIPILRKLYRKKDDLSKALTRHLNFFNSQGTWANLIHGVTVAMEEEKANSDSIPDEAITGIKTGLMGPISGIGDTIDWGTLKTIFAALAVTFGITGSSLGAFIPFLFVIATLFEGYYLWKLGYTLGRESIKSILQSGWIQELITGASILGLFMMGSLSANFIKISTPVSINLSNTNGISIQEILDGIAPGLLPLAVVFGIYYYLKNKSQNISVLLVIILAISLIGSYFGIL</sequence>
<keyword evidence="7 9" id="KW-1133">Transmembrane helix</keyword>
<dbReference type="InterPro" id="IPR050303">
    <property type="entry name" value="GatZ_KbaZ_carbometab"/>
</dbReference>
<evidence type="ECO:0000256" key="1">
    <source>
        <dbReference type="ARBA" id="ARBA00004651"/>
    </source>
</evidence>
<keyword evidence="5" id="KW-0598">Phosphotransferase system</keyword>
<feature type="transmembrane region" description="Helical" evidence="9">
    <location>
        <begin position="131"/>
        <end position="164"/>
    </location>
</feature>
<evidence type="ECO:0000313" key="10">
    <source>
        <dbReference type="EMBL" id="MCR1897642.1"/>
    </source>
</evidence>
<evidence type="ECO:0000256" key="9">
    <source>
        <dbReference type="SAM" id="Phobius"/>
    </source>
</evidence>
<evidence type="ECO:0000256" key="5">
    <source>
        <dbReference type="ARBA" id="ARBA00022683"/>
    </source>
</evidence>
<dbReference type="InterPro" id="IPR004704">
    <property type="entry name" value="PTS_IID_man"/>
</dbReference>
<dbReference type="PROSITE" id="PS51108">
    <property type="entry name" value="PTS_EIID"/>
    <property type="match status" value="1"/>
</dbReference>
<evidence type="ECO:0000313" key="11">
    <source>
        <dbReference type="Proteomes" id="UP001205748"/>
    </source>
</evidence>
<keyword evidence="2" id="KW-0813">Transport</keyword>
<accession>A0AAE3HCC6</accession>
<keyword evidence="8 9" id="KW-0472">Membrane</keyword>
<keyword evidence="11" id="KW-1185">Reference proteome</keyword>
<keyword evidence="3" id="KW-1003">Cell membrane</keyword>
<reference evidence="10" key="1">
    <citation type="submission" date="2022-07" db="EMBL/GenBank/DDBJ databases">
        <title>Enhanced cultured diversity of the mouse gut microbiota enables custom-made synthetic communities.</title>
        <authorList>
            <person name="Afrizal A."/>
        </authorList>
    </citation>
    <scope>NUCLEOTIDE SEQUENCE</scope>
    <source>
        <strain evidence="10">DSM 28593</strain>
    </source>
</reference>
<evidence type="ECO:0000256" key="6">
    <source>
        <dbReference type="ARBA" id="ARBA00022692"/>
    </source>
</evidence>
<evidence type="ECO:0000256" key="8">
    <source>
        <dbReference type="ARBA" id="ARBA00023136"/>
    </source>
</evidence>
<name>A0AAE3HCC6_9FIRM</name>
<dbReference type="RefSeq" id="WP_257529049.1">
    <property type="nucleotide sequence ID" value="NZ_JANKAS010000001.1"/>
</dbReference>
<dbReference type="GO" id="GO:0009401">
    <property type="term" value="P:phosphoenolpyruvate-dependent sugar phosphotransferase system"/>
    <property type="evidence" value="ECO:0007669"/>
    <property type="project" value="UniProtKB-KW"/>
</dbReference>
<dbReference type="AlphaFoldDB" id="A0AAE3HCC6"/>
<protein>
    <submittedName>
        <fullName evidence="10">PTS system mannose/fructose/sorbose family transporter subunit IID</fullName>
    </submittedName>
</protein>
<dbReference type="GO" id="GO:0005886">
    <property type="term" value="C:plasma membrane"/>
    <property type="evidence" value="ECO:0007669"/>
    <property type="project" value="UniProtKB-SubCell"/>
</dbReference>
<feature type="transmembrane region" description="Helical" evidence="9">
    <location>
        <begin position="229"/>
        <end position="250"/>
    </location>
</feature>
<comment type="subcellular location">
    <subcellularLocation>
        <location evidence="1">Cell membrane</location>
        <topology evidence="1">Multi-pass membrane protein</topology>
    </subcellularLocation>
</comment>
<organism evidence="10 11">
    <name type="scientific">Irregularibacter muris</name>
    <dbReference type="NCBI Taxonomy" id="1796619"/>
    <lineage>
        <taxon>Bacteria</taxon>
        <taxon>Bacillati</taxon>
        <taxon>Bacillota</taxon>
        <taxon>Clostridia</taxon>
        <taxon>Eubacteriales</taxon>
        <taxon>Eubacteriaceae</taxon>
        <taxon>Irregularibacter</taxon>
    </lineage>
</organism>
<dbReference type="PANTHER" id="PTHR32502">
    <property type="entry name" value="N-ACETYLGALACTOSAMINE PERMEASE II COMPONENT-RELATED"/>
    <property type="match status" value="1"/>
</dbReference>
<evidence type="ECO:0000256" key="3">
    <source>
        <dbReference type="ARBA" id="ARBA00022475"/>
    </source>
</evidence>
<dbReference type="Proteomes" id="UP001205748">
    <property type="component" value="Unassembled WGS sequence"/>
</dbReference>
<evidence type="ECO:0000256" key="4">
    <source>
        <dbReference type="ARBA" id="ARBA00022597"/>
    </source>
</evidence>
<evidence type="ECO:0000256" key="2">
    <source>
        <dbReference type="ARBA" id="ARBA00022448"/>
    </source>
</evidence>
<feature type="transmembrane region" description="Helical" evidence="9">
    <location>
        <begin position="256"/>
        <end position="276"/>
    </location>
</feature>
<gene>
    <name evidence="10" type="ORF">NSA47_01380</name>
</gene>
<keyword evidence="4" id="KW-0762">Sugar transport</keyword>
<dbReference type="Pfam" id="PF03613">
    <property type="entry name" value="EIID-AGA"/>
    <property type="match status" value="1"/>
</dbReference>
<dbReference type="EMBL" id="JANKAS010000001">
    <property type="protein sequence ID" value="MCR1897642.1"/>
    <property type="molecule type" value="Genomic_DNA"/>
</dbReference>
<dbReference type="PANTHER" id="PTHR32502:SF5">
    <property type="entry name" value="N-ACETYLGALACTOSAMINE PERMEASE IID COMPONENT-RELATED"/>
    <property type="match status" value="1"/>
</dbReference>
<comment type="caution">
    <text evidence="10">The sequence shown here is derived from an EMBL/GenBank/DDBJ whole genome shotgun (WGS) entry which is preliminary data.</text>
</comment>
<proteinExistence type="predicted"/>